<dbReference type="AlphaFoldDB" id="T0PQ83"/>
<feature type="transmembrane region" description="Helical" evidence="1">
    <location>
        <begin position="301"/>
        <end position="320"/>
    </location>
</feature>
<reference evidence="2 3" key="1">
    <citation type="submission" date="2012-04" db="EMBL/GenBank/DDBJ databases">
        <title>The Genome Sequence of Saprolegnia declina VS20.</title>
        <authorList>
            <consortium name="The Broad Institute Genome Sequencing Platform"/>
            <person name="Russ C."/>
            <person name="Nusbaum C."/>
            <person name="Tyler B."/>
            <person name="van West P."/>
            <person name="Dieguez-Uribeondo J."/>
            <person name="de Bruijn I."/>
            <person name="Tripathy S."/>
            <person name="Jiang R."/>
            <person name="Young S.K."/>
            <person name="Zeng Q."/>
            <person name="Gargeya S."/>
            <person name="Fitzgerald M."/>
            <person name="Haas B."/>
            <person name="Abouelleil A."/>
            <person name="Alvarado L."/>
            <person name="Arachchi H.M."/>
            <person name="Berlin A."/>
            <person name="Chapman S.B."/>
            <person name="Goldberg J."/>
            <person name="Griggs A."/>
            <person name="Gujja S."/>
            <person name="Hansen M."/>
            <person name="Howarth C."/>
            <person name="Imamovic A."/>
            <person name="Larimer J."/>
            <person name="McCowen C."/>
            <person name="Montmayeur A."/>
            <person name="Murphy C."/>
            <person name="Neiman D."/>
            <person name="Pearson M."/>
            <person name="Priest M."/>
            <person name="Roberts A."/>
            <person name="Saif S."/>
            <person name="Shea T."/>
            <person name="Sisk P."/>
            <person name="Sykes S."/>
            <person name="Wortman J."/>
            <person name="Nusbaum C."/>
            <person name="Birren B."/>
        </authorList>
    </citation>
    <scope>NUCLEOTIDE SEQUENCE [LARGE SCALE GENOMIC DNA]</scope>
    <source>
        <strain evidence="2 3">VS20</strain>
    </source>
</reference>
<dbReference type="Proteomes" id="UP000030762">
    <property type="component" value="Unassembled WGS sequence"/>
</dbReference>
<keyword evidence="1" id="KW-0472">Membrane</keyword>
<dbReference type="VEuPathDB" id="FungiDB:SDRG_14549"/>
<keyword evidence="1" id="KW-1133">Transmembrane helix</keyword>
<dbReference type="SUPFAM" id="SSF52058">
    <property type="entry name" value="L domain-like"/>
    <property type="match status" value="1"/>
</dbReference>
<organism evidence="2 3">
    <name type="scientific">Saprolegnia diclina (strain VS20)</name>
    <dbReference type="NCBI Taxonomy" id="1156394"/>
    <lineage>
        <taxon>Eukaryota</taxon>
        <taxon>Sar</taxon>
        <taxon>Stramenopiles</taxon>
        <taxon>Oomycota</taxon>
        <taxon>Saprolegniomycetes</taxon>
        <taxon>Saprolegniales</taxon>
        <taxon>Saprolegniaceae</taxon>
        <taxon>Saprolegnia</taxon>
    </lineage>
</organism>
<dbReference type="OrthoDB" id="10430796at2759"/>
<name>T0PQ83_SAPDV</name>
<keyword evidence="3" id="KW-1185">Reference proteome</keyword>
<dbReference type="OMA" id="NCAITIV"/>
<evidence type="ECO:0000313" key="3">
    <source>
        <dbReference type="Proteomes" id="UP000030762"/>
    </source>
</evidence>
<dbReference type="RefSeq" id="XP_008618907.1">
    <property type="nucleotide sequence ID" value="XM_008620685.1"/>
</dbReference>
<accession>T0PQ83</accession>
<dbReference type="Gene3D" id="3.80.10.10">
    <property type="entry name" value="Ribonuclease Inhibitor"/>
    <property type="match status" value="1"/>
</dbReference>
<proteinExistence type="predicted"/>
<sequence>MDSTVCSYSDLSDQQRVLVADGSCGTAATCLLDRNCAITIVMPVNATRFDLESHWLIGDLSRYPHDTLELAQLQSLTGLHTFFQLPVTLRALSLVNSTFQDPAPSEYFAADSLQVLQLPRAIESVTLHTCILQGNVRFPGLRNLQRLEVRRARFDDIWLRDVRDTLRHLVLDNIALTGWTKQSLSLPLHRLQTLELAGVRTSISQLDVSSELRYFACDDCDISSLIVDNTTYAALAALAPASPNATKGYRVSGIHQDASACAIEHGHVQILWRTSSVCIPDRSNTVDVYGGSYSFRRYPQYYVGGGVILFCVLFFAICIIRRGRRAVKSRRSADDDYLALTLGSSELDTLQMLQIDADAIVLCGTKPLASGAYGDVWRGIYAHTTVALKRVKTRHVSVG</sequence>
<gene>
    <name evidence="2" type="ORF">SDRG_14549</name>
</gene>
<protein>
    <submittedName>
        <fullName evidence="2">Uncharacterized protein</fullName>
    </submittedName>
</protein>
<keyword evidence="1" id="KW-0812">Transmembrane</keyword>
<evidence type="ECO:0000256" key="1">
    <source>
        <dbReference type="SAM" id="Phobius"/>
    </source>
</evidence>
<dbReference type="InParanoid" id="T0PQ83"/>
<dbReference type="EMBL" id="JH767205">
    <property type="protein sequence ID" value="EQC27639.1"/>
    <property type="molecule type" value="Genomic_DNA"/>
</dbReference>
<evidence type="ECO:0000313" key="2">
    <source>
        <dbReference type="EMBL" id="EQC27639.1"/>
    </source>
</evidence>
<dbReference type="InterPro" id="IPR032675">
    <property type="entry name" value="LRR_dom_sf"/>
</dbReference>
<dbReference type="GeneID" id="19955276"/>